<reference evidence="1" key="1">
    <citation type="submission" date="2018-02" db="EMBL/GenBank/DDBJ databases">
        <title>Rhizophora mucronata_Transcriptome.</title>
        <authorList>
            <person name="Meera S.P."/>
            <person name="Sreeshan A."/>
            <person name="Augustine A."/>
        </authorList>
    </citation>
    <scope>NUCLEOTIDE SEQUENCE</scope>
    <source>
        <tissue evidence="1">Leaf</tissue>
    </source>
</reference>
<dbReference type="EMBL" id="GGEC01014911">
    <property type="protein sequence ID" value="MBW95394.1"/>
    <property type="molecule type" value="Transcribed_RNA"/>
</dbReference>
<evidence type="ECO:0000313" key="1">
    <source>
        <dbReference type="EMBL" id="MBW95394.1"/>
    </source>
</evidence>
<proteinExistence type="predicted"/>
<sequence>MRIKTSLLAAQSPIVNRTQSQALLTKRIASTFVDGQFLIFDPHIAGSSFQIPSSLLFLVKSFL</sequence>
<dbReference type="AlphaFoldDB" id="A0A2P2JPI5"/>
<organism evidence="1">
    <name type="scientific">Rhizophora mucronata</name>
    <name type="common">Asiatic mangrove</name>
    <dbReference type="NCBI Taxonomy" id="61149"/>
    <lineage>
        <taxon>Eukaryota</taxon>
        <taxon>Viridiplantae</taxon>
        <taxon>Streptophyta</taxon>
        <taxon>Embryophyta</taxon>
        <taxon>Tracheophyta</taxon>
        <taxon>Spermatophyta</taxon>
        <taxon>Magnoliopsida</taxon>
        <taxon>eudicotyledons</taxon>
        <taxon>Gunneridae</taxon>
        <taxon>Pentapetalae</taxon>
        <taxon>rosids</taxon>
        <taxon>fabids</taxon>
        <taxon>Malpighiales</taxon>
        <taxon>Rhizophoraceae</taxon>
        <taxon>Rhizophora</taxon>
    </lineage>
</organism>
<protein>
    <submittedName>
        <fullName evidence="1">Cytochrome b-c1 complex subunit 6-like</fullName>
    </submittedName>
</protein>
<accession>A0A2P2JPI5</accession>
<name>A0A2P2JPI5_RHIMU</name>